<dbReference type="PANTHER" id="PTHR30136:SF24">
    <property type="entry name" value="HTH-TYPE TRANSCRIPTIONAL REPRESSOR ALLR"/>
    <property type="match status" value="1"/>
</dbReference>
<dbReference type="Gene3D" id="1.10.10.10">
    <property type="entry name" value="Winged helix-like DNA-binding domain superfamily/Winged helix DNA-binding domain"/>
    <property type="match status" value="1"/>
</dbReference>
<evidence type="ECO:0000259" key="4">
    <source>
        <dbReference type="PROSITE" id="PS51077"/>
    </source>
</evidence>
<dbReference type="InterPro" id="IPR005471">
    <property type="entry name" value="Tscrpt_reg_IclR_N"/>
</dbReference>
<dbReference type="EMBL" id="UOED01000107">
    <property type="protein sequence ID" value="VAV96244.1"/>
    <property type="molecule type" value="Genomic_DNA"/>
</dbReference>
<evidence type="ECO:0000256" key="3">
    <source>
        <dbReference type="ARBA" id="ARBA00023163"/>
    </source>
</evidence>
<dbReference type="AlphaFoldDB" id="A0A3B0RRE1"/>
<name>A0A3B0RRE1_9ZZZZ</name>
<gene>
    <name evidence="6" type="ORF">MNBD_ALPHA02-2378</name>
</gene>
<dbReference type="PROSITE" id="PS51078">
    <property type="entry name" value="ICLR_ED"/>
    <property type="match status" value="1"/>
</dbReference>
<organism evidence="6">
    <name type="scientific">hydrothermal vent metagenome</name>
    <dbReference type="NCBI Taxonomy" id="652676"/>
    <lineage>
        <taxon>unclassified sequences</taxon>
        <taxon>metagenomes</taxon>
        <taxon>ecological metagenomes</taxon>
    </lineage>
</organism>
<dbReference type="InterPro" id="IPR036390">
    <property type="entry name" value="WH_DNA-bd_sf"/>
</dbReference>
<evidence type="ECO:0000256" key="1">
    <source>
        <dbReference type="ARBA" id="ARBA00023015"/>
    </source>
</evidence>
<keyword evidence="2" id="KW-0238">DNA-binding</keyword>
<dbReference type="InterPro" id="IPR014757">
    <property type="entry name" value="Tscrpt_reg_IclR_C"/>
</dbReference>
<dbReference type="SUPFAM" id="SSF55781">
    <property type="entry name" value="GAF domain-like"/>
    <property type="match status" value="1"/>
</dbReference>
<dbReference type="GO" id="GO:0003700">
    <property type="term" value="F:DNA-binding transcription factor activity"/>
    <property type="evidence" value="ECO:0007669"/>
    <property type="project" value="TreeGrafter"/>
</dbReference>
<sequence>MTELTLVKSGGKGQVQSLARAFGLLETVAEAGVGLGLGRIAARMGLAPSTTHRLLNSMRDLGYVENDPATGLWSVGLQAFRVGNAYLHKRDFVSQARPFMKKLVAEVGETVNMAILDQDNVVFIAQVECAEVMRMAVPIGRRGPLHASAVGKAILATLTTGEARDIMGRIDFTALTVKTHRNMTALTADLAGVRRRGYALDEQEQSLGMRCIAASIYDEHQDAIAAISISGPTVRLTDNDIESVGQAVMTAAANITRSIGGQQKK</sequence>
<dbReference type="SMART" id="SM00346">
    <property type="entry name" value="HTH_ICLR"/>
    <property type="match status" value="1"/>
</dbReference>
<evidence type="ECO:0000259" key="5">
    <source>
        <dbReference type="PROSITE" id="PS51078"/>
    </source>
</evidence>
<dbReference type="GO" id="GO:0003677">
    <property type="term" value="F:DNA binding"/>
    <property type="evidence" value="ECO:0007669"/>
    <property type="project" value="UniProtKB-KW"/>
</dbReference>
<feature type="domain" description="IclR-ED" evidence="5">
    <location>
        <begin position="78"/>
        <end position="261"/>
    </location>
</feature>
<dbReference type="InterPro" id="IPR050707">
    <property type="entry name" value="HTH_MetabolicPath_Reg"/>
</dbReference>
<dbReference type="Pfam" id="PF09339">
    <property type="entry name" value="HTH_IclR"/>
    <property type="match status" value="1"/>
</dbReference>
<evidence type="ECO:0000256" key="2">
    <source>
        <dbReference type="ARBA" id="ARBA00023125"/>
    </source>
</evidence>
<feature type="domain" description="HTH iclR-type" evidence="4">
    <location>
        <begin position="15"/>
        <end position="77"/>
    </location>
</feature>
<dbReference type="InterPro" id="IPR029016">
    <property type="entry name" value="GAF-like_dom_sf"/>
</dbReference>
<reference evidence="6" key="1">
    <citation type="submission" date="2018-06" db="EMBL/GenBank/DDBJ databases">
        <authorList>
            <person name="Zhirakovskaya E."/>
        </authorList>
    </citation>
    <scope>NUCLEOTIDE SEQUENCE</scope>
</reference>
<dbReference type="PROSITE" id="PS51077">
    <property type="entry name" value="HTH_ICLR"/>
    <property type="match status" value="1"/>
</dbReference>
<dbReference type="GO" id="GO:0045892">
    <property type="term" value="P:negative regulation of DNA-templated transcription"/>
    <property type="evidence" value="ECO:0007669"/>
    <property type="project" value="TreeGrafter"/>
</dbReference>
<proteinExistence type="predicted"/>
<keyword evidence="1" id="KW-0805">Transcription regulation</keyword>
<dbReference type="Gene3D" id="3.30.450.40">
    <property type="match status" value="1"/>
</dbReference>
<dbReference type="Pfam" id="PF01614">
    <property type="entry name" value="IclR_C"/>
    <property type="match status" value="1"/>
</dbReference>
<dbReference type="InterPro" id="IPR036388">
    <property type="entry name" value="WH-like_DNA-bd_sf"/>
</dbReference>
<accession>A0A3B0RRE1</accession>
<keyword evidence="3" id="KW-0804">Transcription</keyword>
<dbReference type="PANTHER" id="PTHR30136">
    <property type="entry name" value="HELIX-TURN-HELIX TRANSCRIPTIONAL REGULATOR, ICLR FAMILY"/>
    <property type="match status" value="1"/>
</dbReference>
<dbReference type="SUPFAM" id="SSF46785">
    <property type="entry name" value="Winged helix' DNA-binding domain"/>
    <property type="match status" value="1"/>
</dbReference>
<evidence type="ECO:0000313" key="6">
    <source>
        <dbReference type="EMBL" id="VAV96244.1"/>
    </source>
</evidence>
<protein>
    <submittedName>
        <fullName evidence="6">Transcriptional regulator, IclR family</fullName>
    </submittedName>
</protein>
<dbReference type="FunFam" id="1.10.10.10:FF:000056">
    <property type="entry name" value="IclR family transcriptional regulator"/>
    <property type="match status" value="1"/>
</dbReference>